<evidence type="ECO:0000313" key="1">
    <source>
        <dbReference type="EMBL" id="CDN46865.1"/>
    </source>
</evidence>
<gene>
    <name evidence="1" type="ORF">RG540_CH06750</name>
</gene>
<dbReference type="KEGG" id="ngg:RG540_CH06750"/>
<dbReference type="HOGENOM" id="CLU_1473720_0_0_5"/>
<dbReference type="Proteomes" id="UP000028181">
    <property type="component" value="Chromosome I"/>
</dbReference>
<organism evidence="1 2">
    <name type="scientific">Neorhizobium galegae bv. orientalis str. HAMBI 540</name>
    <dbReference type="NCBI Taxonomy" id="1028800"/>
    <lineage>
        <taxon>Bacteria</taxon>
        <taxon>Pseudomonadati</taxon>
        <taxon>Pseudomonadota</taxon>
        <taxon>Alphaproteobacteria</taxon>
        <taxon>Hyphomicrobiales</taxon>
        <taxon>Rhizobiaceae</taxon>
        <taxon>Rhizobium/Agrobacterium group</taxon>
        <taxon>Neorhizobium</taxon>
    </lineage>
</organism>
<evidence type="ECO:0000313" key="2">
    <source>
        <dbReference type="Proteomes" id="UP000028181"/>
    </source>
</evidence>
<proteinExistence type="predicted"/>
<protein>
    <submittedName>
        <fullName evidence="1">Uncharacterized protein</fullName>
    </submittedName>
</protein>
<accession>A0A068SPB7</accession>
<sequence length="183" mass="20900">MTEFRAQMQPVLAVERPLMKTLVAEYLATTADLDRKERLNQDRRKQFFLPHFQHLTGITRAWIVSQCVMEVSRQVYDQLEAATPDADKISCDDGWLPLVDRFLIVGHKQPGFVLKSAGEKWGGLELRYRCDPVGLEACRAAEKEAFVASIETCEKCGAPGRLRGKTQWRKTLCDVHADNRYDD</sequence>
<keyword evidence="2" id="KW-1185">Reference proteome</keyword>
<name>A0A068SPB7_NEOGA</name>
<dbReference type="EMBL" id="HG938353">
    <property type="protein sequence ID" value="CDN46865.1"/>
    <property type="molecule type" value="Genomic_DNA"/>
</dbReference>
<reference evidence="2" key="1">
    <citation type="journal article" date="2014" name="BMC Genomics">
        <title>Genome sequencing of two Neorhizobium galegae strains reveals a noeT gene responsible for the unusual acetylation of the nodulation factors.</title>
        <authorList>
            <person name="Osterman J."/>
            <person name="Marsh J."/>
            <person name="Laine P.K."/>
            <person name="Zeng Z."/>
            <person name="Alatalo E."/>
            <person name="Sullivan J.T."/>
            <person name="Young J.P."/>
            <person name="Thomas-Oates J."/>
            <person name="Paulin L."/>
            <person name="Lindstrom K."/>
        </authorList>
    </citation>
    <scope>NUCLEOTIDE SEQUENCE [LARGE SCALE GENOMIC DNA]</scope>
    <source>
        <strain evidence="2">HAMBI 540</strain>
    </source>
</reference>
<dbReference type="AlphaFoldDB" id="A0A068SPB7"/>
<dbReference type="PATRIC" id="fig|1028800.3.peg.683"/>